<evidence type="ECO:0000313" key="1">
    <source>
        <dbReference type="EMBL" id="GBP87478.1"/>
    </source>
</evidence>
<gene>
    <name evidence="1" type="ORF">EVAR_63198_1</name>
</gene>
<dbReference type="Proteomes" id="UP000299102">
    <property type="component" value="Unassembled WGS sequence"/>
</dbReference>
<name>A0A4C1ZI76_EUMVA</name>
<evidence type="ECO:0000313" key="2">
    <source>
        <dbReference type="Proteomes" id="UP000299102"/>
    </source>
</evidence>
<comment type="caution">
    <text evidence="1">The sequence shown here is derived from an EMBL/GenBank/DDBJ whole genome shotgun (WGS) entry which is preliminary data.</text>
</comment>
<organism evidence="1 2">
    <name type="scientific">Eumeta variegata</name>
    <name type="common">Bagworm moth</name>
    <name type="synonym">Eumeta japonica</name>
    <dbReference type="NCBI Taxonomy" id="151549"/>
    <lineage>
        <taxon>Eukaryota</taxon>
        <taxon>Metazoa</taxon>
        <taxon>Ecdysozoa</taxon>
        <taxon>Arthropoda</taxon>
        <taxon>Hexapoda</taxon>
        <taxon>Insecta</taxon>
        <taxon>Pterygota</taxon>
        <taxon>Neoptera</taxon>
        <taxon>Endopterygota</taxon>
        <taxon>Lepidoptera</taxon>
        <taxon>Glossata</taxon>
        <taxon>Ditrysia</taxon>
        <taxon>Tineoidea</taxon>
        <taxon>Psychidae</taxon>
        <taxon>Oiketicinae</taxon>
        <taxon>Eumeta</taxon>
    </lineage>
</organism>
<dbReference type="EMBL" id="BGZK01001863">
    <property type="protein sequence ID" value="GBP87478.1"/>
    <property type="molecule type" value="Genomic_DNA"/>
</dbReference>
<protein>
    <submittedName>
        <fullName evidence="1">Uncharacterized protein</fullName>
    </submittedName>
</protein>
<keyword evidence="2" id="KW-1185">Reference proteome</keyword>
<reference evidence="1 2" key="1">
    <citation type="journal article" date="2019" name="Commun. Biol.">
        <title>The bagworm genome reveals a unique fibroin gene that provides high tensile strength.</title>
        <authorList>
            <person name="Kono N."/>
            <person name="Nakamura H."/>
            <person name="Ohtoshi R."/>
            <person name="Tomita M."/>
            <person name="Numata K."/>
            <person name="Arakawa K."/>
        </authorList>
    </citation>
    <scope>NUCLEOTIDE SEQUENCE [LARGE SCALE GENOMIC DNA]</scope>
</reference>
<accession>A0A4C1ZI76</accession>
<sequence>MRKGSGTYSCFGSELGQLYGRRRLNIIFTHTKLDVCSKLSSLRWRSAGRSLDDLITDALTMPVTDG</sequence>
<dbReference type="AlphaFoldDB" id="A0A4C1ZI76"/>
<proteinExistence type="predicted"/>